<feature type="non-terminal residue" evidence="2">
    <location>
        <position position="52"/>
    </location>
</feature>
<protein>
    <submittedName>
        <fullName evidence="2">LPS-assembly protein LptD</fullName>
    </submittedName>
</protein>
<name>A0A8J4UH49_CLAMG</name>
<reference evidence="2" key="1">
    <citation type="submission" date="2020-07" db="EMBL/GenBank/DDBJ databases">
        <title>Clarias magur genome sequencing, assembly and annotation.</title>
        <authorList>
            <person name="Kushwaha B."/>
            <person name="Kumar R."/>
            <person name="Das P."/>
            <person name="Joshi C.G."/>
            <person name="Kumar D."/>
            <person name="Nagpure N.S."/>
            <person name="Pandey M."/>
            <person name="Agarwal S."/>
            <person name="Srivastava S."/>
            <person name="Singh M."/>
            <person name="Sahoo L."/>
            <person name="Jayasankar P."/>
            <person name="Meher P.K."/>
            <person name="Koringa P.G."/>
            <person name="Iquebal M.A."/>
            <person name="Das S.P."/>
            <person name="Bit A."/>
            <person name="Patnaik S."/>
            <person name="Patel N."/>
            <person name="Shah T.M."/>
            <person name="Hinsu A."/>
            <person name="Jena J.K."/>
        </authorList>
    </citation>
    <scope>NUCLEOTIDE SEQUENCE</scope>
    <source>
        <strain evidence="2">CIFAMagur01</strain>
        <tissue evidence="2">Testis</tissue>
    </source>
</reference>
<feature type="compositionally biased region" description="Basic and acidic residues" evidence="1">
    <location>
        <begin position="40"/>
        <end position="52"/>
    </location>
</feature>
<gene>
    <name evidence="2" type="primary">lptD</name>
    <name evidence="2" type="ORF">DAT39_012596</name>
</gene>
<proteinExistence type="predicted"/>
<organism evidence="2 3">
    <name type="scientific">Clarias magur</name>
    <name type="common">Asian catfish</name>
    <name type="synonym">Macropteronotus magur</name>
    <dbReference type="NCBI Taxonomy" id="1594786"/>
    <lineage>
        <taxon>Eukaryota</taxon>
        <taxon>Metazoa</taxon>
        <taxon>Chordata</taxon>
        <taxon>Craniata</taxon>
        <taxon>Vertebrata</taxon>
        <taxon>Euteleostomi</taxon>
        <taxon>Actinopterygii</taxon>
        <taxon>Neopterygii</taxon>
        <taxon>Teleostei</taxon>
        <taxon>Ostariophysi</taxon>
        <taxon>Siluriformes</taxon>
        <taxon>Clariidae</taxon>
        <taxon>Clarias</taxon>
    </lineage>
</organism>
<accession>A0A8J4UH49</accession>
<evidence type="ECO:0000313" key="2">
    <source>
        <dbReference type="EMBL" id="KAF5897687.1"/>
    </source>
</evidence>
<keyword evidence="3" id="KW-1185">Reference proteome</keyword>
<feature type="non-terminal residue" evidence="2">
    <location>
        <position position="1"/>
    </location>
</feature>
<evidence type="ECO:0000256" key="1">
    <source>
        <dbReference type="SAM" id="MobiDB-lite"/>
    </source>
</evidence>
<evidence type="ECO:0000313" key="3">
    <source>
        <dbReference type="Proteomes" id="UP000727407"/>
    </source>
</evidence>
<dbReference type="Proteomes" id="UP000727407">
    <property type="component" value="Unassembled WGS sequence"/>
</dbReference>
<dbReference type="AlphaFoldDB" id="A0A8J4UH49"/>
<comment type="caution">
    <text evidence="2">The sequence shown here is derived from an EMBL/GenBank/DDBJ whole genome shotgun (WGS) entry which is preliminary data.</text>
</comment>
<feature type="region of interest" description="Disordered" evidence="1">
    <location>
        <begin position="29"/>
        <end position="52"/>
    </location>
</feature>
<sequence length="52" mass="5879">CPLQDYEGDVKVQKGRKSLFEGWKKVTKEGQTRRAAGVKTEGRRRGVSERDG</sequence>
<dbReference type="EMBL" id="QNUK01000224">
    <property type="protein sequence ID" value="KAF5897687.1"/>
    <property type="molecule type" value="Genomic_DNA"/>
</dbReference>